<comment type="caution">
    <text evidence="1">The sequence shown here is derived from an EMBL/GenBank/DDBJ whole genome shotgun (WGS) entry which is preliminary data.</text>
</comment>
<name>A0A0F4ZH45_9PEZI</name>
<dbReference type="Gene3D" id="3.40.50.300">
    <property type="entry name" value="P-loop containing nucleotide triphosphate hydrolases"/>
    <property type="match status" value="1"/>
</dbReference>
<gene>
    <name evidence="1" type="ORF">TD95_000444</name>
</gene>
<evidence type="ECO:0000313" key="2">
    <source>
        <dbReference type="Proteomes" id="UP000033483"/>
    </source>
</evidence>
<sequence length="512" mass="58236">MLTGEIGGCGKLSLLFKQYYQPNDFIVFMHDISQDDEFSDMLLATFPQIAQDFQDKGGKYIWVVFNKQDLLTDPSTRTERLVAWTEKFTSAAQRFPEMHICVADVLGFSARHGIHTHALLSQIYGVLRDDPEWGHRKPRETVSNKMVEPSVEELQRQAEDGARAAERTNMDVFWKEVEEGTVQWDHAAHLRVGFALVVRAGVEGKMEDVTQTFIEKLGVLKAAQPDVFRNTAHVTMTWFWIRQIHDILTAYARAHGLPLAQENFVTQTSFWIHLFTTALRELDAGTCTVLRPAVAYNGALQDMPFARFQGVFGVTGDEWREFYTVAAWTDEVGREMEKVPKRAKSWENLERKRPQGLIIREFGSMSSGVVVYEATEAEVGFYAAVVVWEAARTAAGGEDKERVCMQNEKPKTKGELLSFIFDRIGTTSTKNLAHAVLETFGSLVTGMTQAHFWVEQVAAARSEKASWLSFTDYIYSHAKLAWDDLPWLFYSPQRWKSKEGEGAKLEYDRRGV</sequence>
<dbReference type="EMBL" id="LAEV01000658">
    <property type="protein sequence ID" value="KKA29847.1"/>
    <property type="molecule type" value="Genomic_DNA"/>
</dbReference>
<organism evidence="1 2">
    <name type="scientific">Thielaviopsis punctulata</name>
    <dbReference type="NCBI Taxonomy" id="72032"/>
    <lineage>
        <taxon>Eukaryota</taxon>
        <taxon>Fungi</taxon>
        <taxon>Dikarya</taxon>
        <taxon>Ascomycota</taxon>
        <taxon>Pezizomycotina</taxon>
        <taxon>Sordariomycetes</taxon>
        <taxon>Hypocreomycetidae</taxon>
        <taxon>Microascales</taxon>
        <taxon>Ceratocystidaceae</taxon>
        <taxon>Thielaviopsis</taxon>
    </lineage>
</organism>
<reference evidence="1 2" key="1">
    <citation type="submission" date="2015-03" db="EMBL/GenBank/DDBJ databases">
        <authorList>
            <person name="Radwan O."/>
            <person name="Al-Naeli F.A."/>
            <person name="Rendon G.A."/>
            <person name="Fields C."/>
        </authorList>
    </citation>
    <scope>NUCLEOTIDE SEQUENCE [LARGE SCALE GENOMIC DNA]</scope>
    <source>
        <strain evidence="1">CR-DP1</strain>
    </source>
</reference>
<proteinExistence type="predicted"/>
<keyword evidence="2" id="KW-1185">Reference proteome</keyword>
<dbReference type="SUPFAM" id="SSF52540">
    <property type="entry name" value="P-loop containing nucleoside triphosphate hydrolases"/>
    <property type="match status" value="1"/>
</dbReference>
<dbReference type="Proteomes" id="UP000033483">
    <property type="component" value="Unassembled WGS sequence"/>
</dbReference>
<accession>A0A0F4ZH45</accession>
<dbReference type="InterPro" id="IPR027417">
    <property type="entry name" value="P-loop_NTPase"/>
</dbReference>
<protein>
    <submittedName>
        <fullName evidence="1">Uncharacterized protein</fullName>
    </submittedName>
</protein>
<dbReference type="AlphaFoldDB" id="A0A0F4ZH45"/>
<evidence type="ECO:0000313" key="1">
    <source>
        <dbReference type="EMBL" id="KKA29847.1"/>
    </source>
</evidence>
<dbReference type="OrthoDB" id="427186at2759"/>